<protein>
    <submittedName>
        <fullName evidence="3">Integrase</fullName>
    </submittedName>
</protein>
<evidence type="ECO:0000313" key="3">
    <source>
        <dbReference type="EMBL" id="QMW80715.1"/>
    </source>
</evidence>
<gene>
    <name evidence="3" type="ORF">E5259_25790</name>
</gene>
<dbReference type="GO" id="GO:0015074">
    <property type="term" value="P:DNA integration"/>
    <property type="evidence" value="ECO:0007669"/>
    <property type="project" value="InterPro"/>
</dbReference>
<evidence type="ECO:0000313" key="4">
    <source>
        <dbReference type="Proteomes" id="UP000515789"/>
    </source>
</evidence>
<sequence length="378" mass="42894">MPTARKLPSGSWRCQVYSHSVPVFNSDGSIALDSNGEPKMKRMYESFTSDDPTKRGKAEAEMMALEFSMNKKKRNSSRDLTLLEAIDNYIKVKEPVLSKATVSGYVKIRKYAFQNLMATKLKDIDTDVLITAVSLESARKTTQKGKDGIISAKTVRNEFGLLTAVLNYYDVDYNEKRITLPKIPDKKIALPEPDQVFRAVKGTDIELPVLLAMWLSFTASEIAGLTKSESLLDGGKYIAINEVVLTIDGKEYKKDTGKQPKRQRVLKLPEYIKDLIDEVCTDRIVPMPANTIYRKLKRYLVKAGVAPITFHQLRHINASVMHLLNVPDIYAQDRGGWATNHIMHKNYTHAFSRERMAVDSAIDNYFVEIMQHEMQHDI</sequence>
<organism evidence="3 4">
    <name type="scientific">Blautia producta</name>
    <dbReference type="NCBI Taxonomy" id="33035"/>
    <lineage>
        <taxon>Bacteria</taxon>
        <taxon>Bacillati</taxon>
        <taxon>Bacillota</taxon>
        <taxon>Clostridia</taxon>
        <taxon>Lachnospirales</taxon>
        <taxon>Lachnospiraceae</taxon>
        <taxon>Blautia</taxon>
    </lineage>
</organism>
<dbReference type="GO" id="GO:0006310">
    <property type="term" value="P:DNA recombination"/>
    <property type="evidence" value="ECO:0007669"/>
    <property type="project" value="UniProtKB-KW"/>
</dbReference>
<dbReference type="InterPro" id="IPR013762">
    <property type="entry name" value="Integrase-like_cat_sf"/>
</dbReference>
<dbReference type="RefSeq" id="WP_044912146.1">
    <property type="nucleotide sequence ID" value="NZ_CABLBP010000022.1"/>
</dbReference>
<accession>A0A7G5N1H2</accession>
<dbReference type="Gene3D" id="1.10.443.10">
    <property type="entry name" value="Intergrase catalytic core"/>
    <property type="match status" value="1"/>
</dbReference>
<proteinExistence type="predicted"/>
<dbReference type="Proteomes" id="UP000515789">
    <property type="component" value="Chromosome"/>
</dbReference>
<evidence type="ECO:0000256" key="1">
    <source>
        <dbReference type="ARBA" id="ARBA00023172"/>
    </source>
</evidence>
<dbReference type="AlphaFoldDB" id="A0A7G5N1H2"/>
<dbReference type="GO" id="GO:0003677">
    <property type="term" value="F:DNA binding"/>
    <property type="evidence" value="ECO:0007669"/>
    <property type="project" value="InterPro"/>
</dbReference>
<dbReference type="PROSITE" id="PS51898">
    <property type="entry name" value="TYR_RECOMBINASE"/>
    <property type="match status" value="1"/>
</dbReference>
<dbReference type="EMBL" id="CP039126">
    <property type="protein sequence ID" value="QMW80715.1"/>
    <property type="molecule type" value="Genomic_DNA"/>
</dbReference>
<reference evidence="3 4" key="1">
    <citation type="submission" date="2019-04" db="EMBL/GenBank/DDBJ databases">
        <authorList>
            <person name="Schori C."/>
            <person name="Ahrens C."/>
        </authorList>
    </citation>
    <scope>NUCLEOTIDE SEQUENCE [LARGE SCALE GENOMIC DNA]</scope>
    <source>
        <strain evidence="3 4">DSM 2950</strain>
    </source>
</reference>
<dbReference type="GeneID" id="75053803"/>
<evidence type="ECO:0000259" key="2">
    <source>
        <dbReference type="PROSITE" id="PS51898"/>
    </source>
</evidence>
<dbReference type="InterPro" id="IPR002104">
    <property type="entry name" value="Integrase_catalytic"/>
</dbReference>
<keyword evidence="1" id="KW-0233">DNA recombination</keyword>
<name>A0A7G5N1H2_9FIRM</name>
<dbReference type="Pfam" id="PF00589">
    <property type="entry name" value="Phage_integrase"/>
    <property type="match status" value="1"/>
</dbReference>
<dbReference type="SUPFAM" id="SSF56349">
    <property type="entry name" value="DNA breaking-rejoining enzymes"/>
    <property type="match status" value="1"/>
</dbReference>
<dbReference type="InterPro" id="IPR011010">
    <property type="entry name" value="DNA_brk_join_enz"/>
</dbReference>
<feature type="domain" description="Tyr recombinase" evidence="2">
    <location>
        <begin position="179"/>
        <end position="360"/>
    </location>
</feature>